<keyword evidence="2" id="KW-0479">Metal-binding</keyword>
<dbReference type="EMBL" id="QJJK01000001">
    <property type="protein sequence ID" value="PXW64395.1"/>
    <property type="molecule type" value="Genomic_DNA"/>
</dbReference>
<dbReference type="PANTHER" id="PTHR30502">
    <property type="entry name" value="2-KETO-3-DEOXY-L-RHAMNONATE ALDOLASE"/>
    <property type="match status" value="1"/>
</dbReference>
<dbReference type="InterPro" id="IPR050251">
    <property type="entry name" value="HpcH-HpaI_aldolase"/>
</dbReference>
<protein>
    <submittedName>
        <fullName evidence="5">2-dehydro-3-deoxyglucarate aldolase</fullName>
    </submittedName>
</protein>
<dbReference type="Pfam" id="PF03328">
    <property type="entry name" value="HpcH_HpaI"/>
    <property type="match status" value="1"/>
</dbReference>
<dbReference type="InterPro" id="IPR040442">
    <property type="entry name" value="Pyrv_kinase-like_dom_sf"/>
</dbReference>
<dbReference type="InterPro" id="IPR005000">
    <property type="entry name" value="Aldolase/citrate-lyase_domain"/>
</dbReference>
<dbReference type="GO" id="GO:0016832">
    <property type="term" value="F:aldehyde-lyase activity"/>
    <property type="evidence" value="ECO:0007669"/>
    <property type="project" value="TreeGrafter"/>
</dbReference>
<dbReference type="Gene3D" id="3.20.20.60">
    <property type="entry name" value="Phosphoenolpyruvate-binding domains"/>
    <property type="match status" value="1"/>
</dbReference>
<evidence type="ECO:0000313" key="6">
    <source>
        <dbReference type="Proteomes" id="UP000248021"/>
    </source>
</evidence>
<comment type="similarity">
    <text evidence="1">Belongs to the HpcH/HpaI aldolase family.</text>
</comment>
<organism evidence="5 6">
    <name type="scientific">Chelatococcus asaccharovorans</name>
    <dbReference type="NCBI Taxonomy" id="28210"/>
    <lineage>
        <taxon>Bacteria</taxon>
        <taxon>Pseudomonadati</taxon>
        <taxon>Pseudomonadota</taxon>
        <taxon>Alphaproteobacteria</taxon>
        <taxon>Hyphomicrobiales</taxon>
        <taxon>Chelatococcaceae</taxon>
        <taxon>Chelatococcus</taxon>
    </lineage>
</organism>
<evidence type="ECO:0000259" key="4">
    <source>
        <dbReference type="Pfam" id="PF03328"/>
    </source>
</evidence>
<gene>
    <name evidence="5" type="ORF">C7450_101150</name>
</gene>
<name>A0A2V3UGB3_9HYPH</name>
<dbReference type="AlphaFoldDB" id="A0A2V3UGB3"/>
<dbReference type="InterPro" id="IPR015813">
    <property type="entry name" value="Pyrv/PenolPyrv_kinase-like_dom"/>
</dbReference>
<evidence type="ECO:0000313" key="5">
    <source>
        <dbReference type="EMBL" id="PXW64395.1"/>
    </source>
</evidence>
<evidence type="ECO:0000256" key="2">
    <source>
        <dbReference type="ARBA" id="ARBA00022723"/>
    </source>
</evidence>
<evidence type="ECO:0000256" key="3">
    <source>
        <dbReference type="ARBA" id="ARBA00023239"/>
    </source>
</evidence>
<evidence type="ECO:0000256" key="1">
    <source>
        <dbReference type="ARBA" id="ARBA00005568"/>
    </source>
</evidence>
<accession>A0A2V3UGB3</accession>
<dbReference type="PANTHER" id="PTHR30502:SF0">
    <property type="entry name" value="PHOSPHOENOLPYRUVATE CARBOXYLASE FAMILY PROTEIN"/>
    <property type="match status" value="1"/>
</dbReference>
<proteinExistence type="inferred from homology"/>
<keyword evidence="6" id="KW-1185">Reference proteome</keyword>
<comment type="caution">
    <text evidence="5">The sequence shown here is derived from an EMBL/GenBank/DDBJ whole genome shotgun (WGS) entry which is preliminary data.</text>
</comment>
<reference evidence="5 6" key="1">
    <citation type="submission" date="2018-05" db="EMBL/GenBank/DDBJ databases">
        <title>Genomic Encyclopedia of Type Strains, Phase IV (KMG-IV): sequencing the most valuable type-strain genomes for metagenomic binning, comparative biology and taxonomic classification.</title>
        <authorList>
            <person name="Goeker M."/>
        </authorList>
    </citation>
    <scope>NUCLEOTIDE SEQUENCE [LARGE SCALE GENOMIC DNA]</scope>
    <source>
        <strain evidence="5 6">DSM 6462</strain>
    </source>
</reference>
<dbReference type="GO" id="GO:0046872">
    <property type="term" value="F:metal ion binding"/>
    <property type="evidence" value="ECO:0007669"/>
    <property type="project" value="UniProtKB-KW"/>
</dbReference>
<feature type="domain" description="HpcH/HpaI aldolase/citrate lyase" evidence="4">
    <location>
        <begin position="27"/>
        <end position="246"/>
    </location>
</feature>
<dbReference type="Proteomes" id="UP000248021">
    <property type="component" value="Unassembled WGS sequence"/>
</dbReference>
<dbReference type="SUPFAM" id="SSF51621">
    <property type="entry name" value="Phosphoenolpyruvate/pyruvate domain"/>
    <property type="match status" value="1"/>
</dbReference>
<keyword evidence="3" id="KW-0456">Lyase</keyword>
<sequence>MLEPNRILRMLADREIPLGMQCFTGHVALIEILGLTGFDFVMLDAEHSGADVRALEAVIAVAENAGLVPFVRVADAHAETDIRRAIEAGAMGIFLPMVKSPADVAAAARAAFFPPKGMRGICPATRAARYAFNGFDRYAQWNNNEVALVPMIEHPDAVERIDDICAMADVRMIVFGAGDLAYAMGEGTAMMASPKVQEAYRRTLEAARRHDVAVIGGPVLDPTPQTCRKALEDGVSIFCLGLDALAFRKTCEQTARALREAVDGTAFTRPPLPPSAFKS</sequence>
<dbReference type="GO" id="GO:0005737">
    <property type="term" value="C:cytoplasm"/>
    <property type="evidence" value="ECO:0007669"/>
    <property type="project" value="TreeGrafter"/>
</dbReference>